<name>Q8A7Y2_BACTN</name>
<keyword evidence="3" id="KW-1185">Reference proteome</keyword>
<proteinExistence type="predicted"/>
<dbReference type="AlphaFoldDB" id="Q8A7Y2"/>
<dbReference type="PaxDb" id="226186-BT_1392"/>
<dbReference type="Pfam" id="PF09820">
    <property type="entry name" value="AAA-ATPase_like"/>
    <property type="match status" value="1"/>
</dbReference>
<reference evidence="2 3" key="1">
    <citation type="journal article" date="2003" name="Science">
        <title>A genomic view of the human-Bacteroides thetaiotaomicron symbiosis.</title>
        <authorList>
            <person name="Xu J."/>
            <person name="Bjursell M.K."/>
            <person name="Himrod J."/>
            <person name="Deng S."/>
            <person name="Carmichael L.K."/>
            <person name="Chiang H.C."/>
            <person name="Hooper L.V."/>
            <person name="Gordon J.I."/>
        </authorList>
    </citation>
    <scope>NUCLEOTIDE SEQUENCE [LARGE SCALE GENOMIC DNA]</scope>
    <source>
        <strain evidence="3">ATCC 29148 / DSM 2079 / JCM 5827 / CCUG 10774 / NCTC 10582 / VPI-5482 / E50</strain>
    </source>
</reference>
<accession>Q8A7Y2</accession>
<dbReference type="EMBL" id="AE015928">
    <property type="protein sequence ID" value="AAO76499.1"/>
    <property type="molecule type" value="Genomic_DNA"/>
</dbReference>
<organism evidence="2 3">
    <name type="scientific">Bacteroides thetaiotaomicron (strain ATCC 29148 / DSM 2079 / JCM 5827 / CCUG 10774 / NCTC 10582 / VPI-5482 / E50)</name>
    <dbReference type="NCBI Taxonomy" id="226186"/>
    <lineage>
        <taxon>Bacteria</taxon>
        <taxon>Pseudomonadati</taxon>
        <taxon>Bacteroidota</taxon>
        <taxon>Bacteroidia</taxon>
        <taxon>Bacteroidales</taxon>
        <taxon>Bacteroidaceae</taxon>
        <taxon>Bacteroides</taxon>
    </lineage>
</organism>
<dbReference type="PANTHER" id="PTHR34825:SF1">
    <property type="entry name" value="AAA-ATPASE-LIKE DOMAIN-CONTAINING PROTEIN"/>
    <property type="match status" value="1"/>
</dbReference>
<dbReference type="eggNOG" id="COG1672">
    <property type="taxonomic scope" value="Bacteria"/>
</dbReference>
<gene>
    <name evidence="2" type="ordered locus">BT_1392</name>
</gene>
<dbReference type="InterPro" id="IPR018631">
    <property type="entry name" value="AAA-ATPase-like_dom"/>
</dbReference>
<dbReference type="PATRIC" id="fig|226186.12.peg.1425"/>
<reference evidence="2 3" key="2">
    <citation type="journal article" date="2009" name="Proc. Natl. Acad. Sci. U.S.A.">
        <title>Characterizing a model human gut microbiota composed of members of its two dominant bacterial phyla.</title>
        <authorList>
            <person name="Mahowald M.A."/>
            <person name="Rey F.E."/>
            <person name="Seedorf H."/>
            <person name="Turnbaugh P.J."/>
            <person name="Fulton R.S."/>
            <person name="Wollam A."/>
            <person name="Shah N."/>
            <person name="Wang C."/>
            <person name="Magrini V."/>
            <person name="Wilson R.K."/>
            <person name="Cantarel B.L."/>
            <person name="Coutinho P.M."/>
            <person name="Henrissat B."/>
            <person name="Crock L.W."/>
            <person name="Russell A."/>
            <person name="Verberkmoes N.C."/>
            <person name="Hettich R.L."/>
            <person name="Gordon J.I."/>
        </authorList>
    </citation>
    <scope>NUCLEOTIDE SEQUENCE [LARGE SCALE GENOMIC DNA]</scope>
    <source>
        <strain evidence="3">ATCC 29148 / DSM 2079 / JCM 5827 / CCUG 10774 / NCTC 10582 / VPI-5482 / E50</strain>
    </source>
</reference>
<evidence type="ECO:0000313" key="2">
    <source>
        <dbReference type="EMBL" id="AAO76499.1"/>
    </source>
</evidence>
<dbReference type="InParanoid" id="Q8A7Y2"/>
<dbReference type="STRING" id="226186.BT_1392"/>
<sequence>MDIIDRLKGLRRNLPIGIQSFERLRRDGYLYVDKTAFVYELASTGNPYFLSRPRRFGKSLLLSTLEAYFCGKKELFEGLAIEQYETEWNEHAVLHLNFNFNAEDYSDIEGLKNGLEL</sequence>
<protein>
    <recommendedName>
        <fullName evidence="1">AAA-ATPase-like domain-containing protein</fullName>
    </recommendedName>
</protein>
<dbReference type="PANTHER" id="PTHR34825">
    <property type="entry name" value="CONSERVED PROTEIN, WITH A WEAK D-GALACTARATE DEHYDRATASE/ALTRONATE HYDROLASE DOMAIN"/>
    <property type="match status" value="1"/>
</dbReference>
<feature type="domain" description="AAA-ATPase-like" evidence="1">
    <location>
        <begin position="15"/>
        <end position="113"/>
    </location>
</feature>
<evidence type="ECO:0000313" key="3">
    <source>
        <dbReference type="Proteomes" id="UP000001414"/>
    </source>
</evidence>
<dbReference type="HOGENOM" id="CLU_021114_4_1_10"/>
<dbReference type="Proteomes" id="UP000001414">
    <property type="component" value="Chromosome"/>
</dbReference>
<evidence type="ECO:0000259" key="1">
    <source>
        <dbReference type="Pfam" id="PF09820"/>
    </source>
</evidence>
<dbReference type="KEGG" id="bth:BT_1392"/>
<dbReference type="OrthoDB" id="9776605at2"/>
<dbReference type="EnsemblBacteria" id="AAO76499">
    <property type="protein sequence ID" value="AAO76499"/>
    <property type="gene ID" value="BT_1392"/>
</dbReference>